<dbReference type="GeneID" id="140013352"/>
<accession>A0ABM4VGR5</accession>
<name>A0ABM4VGR5_COFAR</name>
<proteinExistence type="predicted"/>
<dbReference type="PANTHER" id="PTHR35218:SF9">
    <property type="entry name" value="ENDONUCLEASE_EXONUCLEASE_PHOSPHATASE DOMAIN-CONTAINING PROTEIN"/>
    <property type="match status" value="1"/>
</dbReference>
<keyword evidence="2" id="KW-1185">Reference proteome</keyword>
<reference evidence="3" key="1">
    <citation type="submission" date="2025-08" db="UniProtKB">
        <authorList>
            <consortium name="RefSeq"/>
        </authorList>
    </citation>
    <scope>IDENTIFICATION</scope>
    <source>
        <tissue evidence="3">Leaves</tissue>
    </source>
</reference>
<dbReference type="SUPFAM" id="SSF56219">
    <property type="entry name" value="DNase I-like"/>
    <property type="match status" value="1"/>
</dbReference>
<dbReference type="RefSeq" id="XP_071918716.1">
    <property type="nucleotide sequence ID" value="XM_072062615.1"/>
</dbReference>
<evidence type="ECO:0000259" key="1">
    <source>
        <dbReference type="Pfam" id="PF03372"/>
    </source>
</evidence>
<evidence type="ECO:0000313" key="2">
    <source>
        <dbReference type="Proteomes" id="UP001652660"/>
    </source>
</evidence>
<sequence length="244" mass="28843">MKALVWNCQGAGSPLTIPQLREACNLLSPHMVFLSETKNRLQFMERLRRQLRFDQCEVVESMNKAGGMMVLWNDEVIVMDIKTTVFTMEFQIKDTEKNEEWWFIGIYASTDDQIRRKQWEVVQRRKVLWGHKWIIIGDFNDITSNEEKWGGKKREQGSFQDFNNFIEHNGLIDTGFEGNPWTWSNHWSHEGEIKQRLDRALVSHDWSQIFDRTIVKHIEILGSDHSMLLIDSNPIQVKKKNDSF</sequence>
<gene>
    <name evidence="3" type="primary">LOC140013352</name>
</gene>
<dbReference type="InterPro" id="IPR036691">
    <property type="entry name" value="Endo/exonu/phosph_ase_sf"/>
</dbReference>
<dbReference type="Pfam" id="PF03372">
    <property type="entry name" value="Exo_endo_phos"/>
    <property type="match status" value="1"/>
</dbReference>
<dbReference type="PANTHER" id="PTHR35218">
    <property type="entry name" value="RNASE H DOMAIN-CONTAINING PROTEIN"/>
    <property type="match status" value="1"/>
</dbReference>
<feature type="domain" description="Endonuclease/exonuclease/phosphatase" evidence="1">
    <location>
        <begin position="5"/>
        <end position="225"/>
    </location>
</feature>
<organism evidence="2 3">
    <name type="scientific">Coffea arabica</name>
    <name type="common">Arabian coffee</name>
    <dbReference type="NCBI Taxonomy" id="13443"/>
    <lineage>
        <taxon>Eukaryota</taxon>
        <taxon>Viridiplantae</taxon>
        <taxon>Streptophyta</taxon>
        <taxon>Embryophyta</taxon>
        <taxon>Tracheophyta</taxon>
        <taxon>Spermatophyta</taxon>
        <taxon>Magnoliopsida</taxon>
        <taxon>eudicotyledons</taxon>
        <taxon>Gunneridae</taxon>
        <taxon>Pentapetalae</taxon>
        <taxon>asterids</taxon>
        <taxon>lamiids</taxon>
        <taxon>Gentianales</taxon>
        <taxon>Rubiaceae</taxon>
        <taxon>Ixoroideae</taxon>
        <taxon>Gardenieae complex</taxon>
        <taxon>Bertiereae - Coffeeae clade</taxon>
        <taxon>Coffeeae</taxon>
        <taxon>Coffea</taxon>
    </lineage>
</organism>
<evidence type="ECO:0000313" key="3">
    <source>
        <dbReference type="RefSeq" id="XP_071918716.1"/>
    </source>
</evidence>
<dbReference type="Proteomes" id="UP001652660">
    <property type="component" value="Chromosome 8c"/>
</dbReference>
<protein>
    <recommendedName>
        <fullName evidence="1">Endonuclease/exonuclease/phosphatase domain-containing protein</fullName>
    </recommendedName>
</protein>
<dbReference type="InterPro" id="IPR005135">
    <property type="entry name" value="Endo/exonuclease/phosphatase"/>
</dbReference>
<dbReference type="Gene3D" id="3.60.10.10">
    <property type="entry name" value="Endonuclease/exonuclease/phosphatase"/>
    <property type="match status" value="1"/>
</dbReference>